<dbReference type="InterPro" id="IPR041123">
    <property type="entry name" value="CRM1_repeat"/>
</dbReference>
<gene>
    <name evidence="10" type="primary">xpo1b</name>
</gene>
<dbReference type="GO" id="GO:0005049">
    <property type="term" value="F:nuclear export signal receptor activity"/>
    <property type="evidence" value="ECO:0007669"/>
    <property type="project" value="InterPro"/>
</dbReference>
<dbReference type="Pfam" id="PF08389">
    <property type="entry name" value="Xpo1"/>
    <property type="match status" value="1"/>
</dbReference>
<sequence length="968" mass="111264">MPAVMTMLADHAAQQLLDFNQKLDINLLDNVVNCLYHGVGPQQRMAQEVLTHLKEHPDAWTRVDTILEFSQNMNTKYYALQILETVIKTRWKILPRNQCEGKSFFCGKIPETFIPMVLENSQNAPLVHATLETLLRFLNWIPLGYIFETKLISTLVYKFLNVPMFRNVTLKCLTEIAGVSVSQYEEQFVTLFTLTMCQLKQMLPLNTNIRLAYANGKDDEQNFIQNLSLFLCTFLKEHGQLIEKRLNLRETLMEALHYMLLVSEVEETEIFKICLEYWNHLAAELYRESPFSTSTSPLLSGNQHFDVPPRRQLYLPVLSKVRLLMVSRMAKPEEVLVVENDQGEVVREFMKDTDSINLYKNMRETLVYLTHLDYADTERIMTEKLHNQVNGTEWSWKNLNTLCWAIGSISGAMHEEDEKRFLVTVIKDLLGLCEQKRGKDNKAIIASNIMYIVGQYPRFLRAHWKFLKTVVNKLFEFMHETHDGVQDMACDTFIKIAQKCRRHFIQVQVGEVMPFIDEILNNINTIICDLQPQQVHTFYEAVGYMIGAQTDQAVQEHLIEKYMLLPNQVWDSIIQQATKNVDILKDPETVKQLGSILKTNVRACKAVGHPFVIQLGRIYLDMLNVYKCLSENISAAIQTNGKSRTFVFIVQQTVTVAWWSLQTNGCKHVGENFVPPLLDAVLIDYQRNVPAAREPEVLSTMATIVNKLGGHITSEIPQIFDAVFECTLNMINKNFEEYPEHRTHFFYLLQAVNSHCFPAFLAIPPAQFKLVLDSIIWAFKHTMRNVADTGLQILYTLLQNVAQEEAAAQSFYQTYFCDILQHIFSVVTDTSHTAGLTMHASILAYMFNLVEEGKITAALNPASPTNNQVFIQEYVANLLKTAFPHLQDAQVKVFVTGLFSLNQDIPAFKEHLRDFLVQIKEFAGEDTSDLFLEEREASLRQAQEEKHKIQMSVPGILNPHEIPEEMCD</sequence>
<dbReference type="SUPFAM" id="SSF48371">
    <property type="entry name" value="ARM repeat"/>
    <property type="match status" value="2"/>
</dbReference>
<dbReference type="GO" id="GO:0051028">
    <property type="term" value="P:mRNA transport"/>
    <property type="evidence" value="ECO:0007669"/>
    <property type="project" value="UniProtKB-KW"/>
</dbReference>
<dbReference type="GO" id="GO:0031267">
    <property type="term" value="F:small GTPase binding"/>
    <property type="evidence" value="ECO:0007669"/>
    <property type="project" value="InterPro"/>
</dbReference>
<dbReference type="Pfam" id="PF18787">
    <property type="entry name" value="CRM1_repeat_3"/>
    <property type="match status" value="1"/>
</dbReference>
<proteinExistence type="inferred from homology"/>
<evidence type="ECO:0000256" key="6">
    <source>
        <dbReference type="ARBA" id="ARBA00023242"/>
    </source>
</evidence>
<reference evidence="10" key="3">
    <citation type="submission" date="2025-09" db="UniProtKB">
        <authorList>
            <consortium name="Ensembl"/>
        </authorList>
    </citation>
    <scope>IDENTIFICATION</scope>
</reference>
<dbReference type="InterPro" id="IPR041235">
    <property type="entry name" value="Exp1_repeat_2"/>
</dbReference>
<dbReference type="Gene3D" id="1.25.10.10">
    <property type="entry name" value="Leucine-rich Repeat Variant"/>
    <property type="match status" value="2"/>
</dbReference>
<keyword evidence="11" id="KW-1185">Reference proteome</keyword>
<dbReference type="AlphaFoldDB" id="A0AAZ1XQ86"/>
<keyword evidence="6" id="KW-0539">Nucleus</keyword>
<dbReference type="InterPro" id="IPR014877">
    <property type="entry name" value="XPO1_C_dom"/>
</dbReference>
<dbReference type="Proteomes" id="UP000472276">
    <property type="component" value="Unassembled WGS sequence"/>
</dbReference>
<dbReference type="InterPro" id="IPR013598">
    <property type="entry name" value="Exportin-1/Importin-b-like"/>
</dbReference>
<dbReference type="GO" id="GO:0006611">
    <property type="term" value="P:protein export from nucleus"/>
    <property type="evidence" value="ECO:0007669"/>
    <property type="project" value="InterPro"/>
</dbReference>
<evidence type="ECO:0000256" key="5">
    <source>
        <dbReference type="ARBA" id="ARBA00022927"/>
    </source>
</evidence>
<dbReference type="GO" id="GO:0000056">
    <property type="term" value="P:ribosomal small subunit export from nucleus"/>
    <property type="evidence" value="ECO:0007669"/>
    <property type="project" value="TreeGrafter"/>
</dbReference>
<dbReference type="PANTHER" id="PTHR11223">
    <property type="entry name" value="EXPORTIN 1/5"/>
    <property type="match status" value="1"/>
</dbReference>
<comment type="subcellular location">
    <subcellularLocation>
        <location evidence="1">Nucleus</location>
    </subcellularLocation>
</comment>
<dbReference type="GO" id="GO:0005634">
    <property type="term" value="C:nucleus"/>
    <property type="evidence" value="ECO:0007669"/>
    <property type="project" value="UniProtKB-SubCell"/>
</dbReference>
<evidence type="ECO:0000256" key="8">
    <source>
        <dbReference type="ARBA" id="ARBA00075318"/>
    </source>
</evidence>
<reference evidence="10" key="2">
    <citation type="submission" date="2025-08" db="UniProtKB">
        <authorList>
            <consortium name="Ensembl"/>
        </authorList>
    </citation>
    <scope>IDENTIFICATION</scope>
</reference>
<evidence type="ECO:0000256" key="1">
    <source>
        <dbReference type="ARBA" id="ARBA00004123"/>
    </source>
</evidence>
<evidence type="ECO:0000256" key="3">
    <source>
        <dbReference type="ARBA" id="ARBA00022448"/>
    </source>
</evidence>
<dbReference type="InterPro" id="IPR040485">
    <property type="entry name" value="XPO1_repeat_3"/>
</dbReference>
<dbReference type="InterPro" id="IPR016024">
    <property type="entry name" value="ARM-type_fold"/>
</dbReference>
<evidence type="ECO:0000313" key="10">
    <source>
        <dbReference type="Ensembl" id="ENSOABP00000069799.1"/>
    </source>
</evidence>
<dbReference type="PROSITE" id="PS50166">
    <property type="entry name" value="IMPORTIN_B_NT"/>
    <property type="match status" value="1"/>
</dbReference>
<dbReference type="Pfam" id="PF08767">
    <property type="entry name" value="CRM1_C"/>
    <property type="match status" value="1"/>
</dbReference>
<dbReference type="InterPro" id="IPR001494">
    <property type="entry name" value="Importin-beta_N"/>
</dbReference>
<dbReference type="SMART" id="SM00913">
    <property type="entry name" value="IBN_N"/>
    <property type="match status" value="1"/>
</dbReference>
<keyword evidence="5" id="KW-0653">Protein transport</keyword>
<dbReference type="Pfam" id="PF03810">
    <property type="entry name" value="IBN_N"/>
    <property type="match status" value="1"/>
</dbReference>
<evidence type="ECO:0000256" key="2">
    <source>
        <dbReference type="ARBA" id="ARBA00009466"/>
    </source>
</evidence>
<dbReference type="GO" id="GO:0000055">
    <property type="term" value="P:ribosomal large subunit export from nucleus"/>
    <property type="evidence" value="ECO:0007669"/>
    <property type="project" value="TreeGrafter"/>
</dbReference>
<evidence type="ECO:0000256" key="4">
    <source>
        <dbReference type="ARBA" id="ARBA00022816"/>
    </source>
</evidence>
<evidence type="ECO:0000313" key="11">
    <source>
        <dbReference type="Proteomes" id="UP000472276"/>
    </source>
</evidence>
<reference evidence="11" key="1">
    <citation type="submission" date="2020-03" db="EMBL/GenBank/DDBJ databases">
        <title>Evolution of repeat sequences and sex chromosomes of tilapia species revealed by chromosome-level genomes.</title>
        <authorList>
            <person name="Xu L."/>
            <person name="Tao W."/>
            <person name="Wang D."/>
            <person name="Zhou Q."/>
        </authorList>
    </citation>
    <scope>NUCLEOTIDE SEQUENCE [LARGE SCALE GENOMIC DNA]</scope>
    <source>
        <strain evidence="11">Israel</strain>
    </source>
</reference>
<dbReference type="InterPro" id="IPR045065">
    <property type="entry name" value="XPO1/5"/>
</dbReference>
<evidence type="ECO:0000256" key="7">
    <source>
        <dbReference type="ARBA" id="ARBA00073514"/>
    </source>
</evidence>
<feature type="domain" description="Importin N-terminal" evidence="9">
    <location>
        <begin position="46"/>
        <end position="136"/>
    </location>
</feature>
<dbReference type="GO" id="GO:0005737">
    <property type="term" value="C:cytoplasm"/>
    <property type="evidence" value="ECO:0007669"/>
    <property type="project" value="TreeGrafter"/>
</dbReference>
<dbReference type="InterPro" id="IPR011989">
    <property type="entry name" value="ARM-like"/>
</dbReference>
<dbReference type="Ensembl" id="ENSOABT00000067970.1">
    <property type="protein sequence ID" value="ENSOABP00000069799.1"/>
    <property type="gene ID" value="ENSOABG00000018592.2"/>
</dbReference>
<dbReference type="FunFam" id="1.25.10.10:FF:001255">
    <property type="entry name" value="Exportin 1"/>
    <property type="match status" value="1"/>
</dbReference>
<comment type="similarity">
    <text evidence="2">Belongs to the exportin family.</text>
</comment>
<keyword evidence="4" id="KW-0509">mRNA transport</keyword>
<keyword evidence="3" id="KW-0813">Transport</keyword>
<dbReference type="PANTHER" id="PTHR11223:SF15">
    <property type="entry name" value="EXPORTIN 1 (CRM1 HOMOLOG, YEAST) B"/>
    <property type="match status" value="1"/>
</dbReference>
<accession>A0AAZ1XQ86</accession>
<evidence type="ECO:0000259" key="9">
    <source>
        <dbReference type="PROSITE" id="PS50166"/>
    </source>
</evidence>
<dbReference type="SMART" id="SM01102">
    <property type="entry name" value="CRM1_C"/>
    <property type="match status" value="1"/>
</dbReference>
<dbReference type="Pfam" id="PF18777">
    <property type="entry name" value="CRM1_repeat"/>
    <property type="match status" value="1"/>
</dbReference>
<protein>
    <recommendedName>
        <fullName evidence="7">Exportin-1</fullName>
    </recommendedName>
    <alternativeName>
        <fullName evidence="8">Chromosome region maintenance 1 protein homolog</fullName>
    </alternativeName>
</protein>
<dbReference type="Pfam" id="PF18784">
    <property type="entry name" value="CRM1_repeat_2"/>
    <property type="match status" value="1"/>
</dbReference>
<name>A0AAZ1XQ86_OREAU</name>
<organism evidence="10 11">
    <name type="scientific">Oreochromis aureus</name>
    <name type="common">Israeli tilapia</name>
    <name type="synonym">Chromis aureus</name>
    <dbReference type="NCBI Taxonomy" id="47969"/>
    <lineage>
        <taxon>Eukaryota</taxon>
        <taxon>Metazoa</taxon>
        <taxon>Chordata</taxon>
        <taxon>Craniata</taxon>
        <taxon>Vertebrata</taxon>
        <taxon>Euteleostomi</taxon>
        <taxon>Actinopterygii</taxon>
        <taxon>Neopterygii</taxon>
        <taxon>Teleostei</taxon>
        <taxon>Neoteleostei</taxon>
        <taxon>Acanthomorphata</taxon>
        <taxon>Ovalentaria</taxon>
        <taxon>Cichlomorphae</taxon>
        <taxon>Cichliformes</taxon>
        <taxon>Cichlidae</taxon>
        <taxon>African cichlids</taxon>
        <taxon>Pseudocrenilabrinae</taxon>
        <taxon>Oreochromini</taxon>
        <taxon>Oreochromis</taxon>
    </lineage>
</organism>